<reference evidence="1" key="3">
    <citation type="submission" date="2015-02" db="UniProtKB">
        <authorList>
            <consortium name="EnsemblProtists"/>
        </authorList>
    </citation>
    <scope>IDENTIFICATION</scope>
    <source>
        <strain evidence="1">DAOM BR144</strain>
    </source>
</reference>
<organism evidence="1 2">
    <name type="scientific">Globisporangium ultimum (strain ATCC 200006 / CBS 805.95 / DAOM BR144)</name>
    <name type="common">Pythium ultimum</name>
    <dbReference type="NCBI Taxonomy" id="431595"/>
    <lineage>
        <taxon>Eukaryota</taxon>
        <taxon>Sar</taxon>
        <taxon>Stramenopiles</taxon>
        <taxon>Oomycota</taxon>
        <taxon>Peronosporomycetes</taxon>
        <taxon>Pythiales</taxon>
        <taxon>Pythiaceae</taxon>
        <taxon>Globisporangium</taxon>
    </lineage>
</organism>
<dbReference type="AlphaFoldDB" id="K3W7I9"/>
<protein>
    <submittedName>
        <fullName evidence="1">Uncharacterized protein</fullName>
    </submittedName>
</protein>
<keyword evidence="2" id="KW-1185">Reference proteome</keyword>
<dbReference type="Proteomes" id="UP000019132">
    <property type="component" value="Unassembled WGS sequence"/>
</dbReference>
<evidence type="ECO:0000313" key="1">
    <source>
        <dbReference type="EnsemblProtists" id="PYU1_T000930"/>
    </source>
</evidence>
<reference evidence="2" key="1">
    <citation type="journal article" date="2010" name="Genome Biol.">
        <title>Genome sequence of the necrotrophic plant pathogen Pythium ultimum reveals original pathogenicity mechanisms and effector repertoire.</title>
        <authorList>
            <person name="Levesque C.A."/>
            <person name="Brouwer H."/>
            <person name="Cano L."/>
            <person name="Hamilton J.P."/>
            <person name="Holt C."/>
            <person name="Huitema E."/>
            <person name="Raffaele S."/>
            <person name="Robideau G.P."/>
            <person name="Thines M."/>
            <person name="Win J."/>
            <person name="Zerillo M.M."/>
            <person name="Beakes G.W."/>
            <person name="Boore J.L."/>
            <person name="Busam D."/>
            <person name="Dumas B."/>
            <person name="Ferriera S."/>
            <person name="Fuerstenberg S.I."/>
            <person name="Gachon C.M."/>
            <person name="Gaulin E."/>
            <person name="Govers F."/>
            <person name="Grenville-Briggs L."/>
            <person name="Horner N."/>
            <person name="Hostetler J."/>
            <person name="Jiang R.H."/>
            <person name="Johnson J."/>
            <person name="Krajaejun T."/>
            <person name="Lin H."/>
            <person name="Meijer H.J."/>
            <person name="Moore B."/>
            <person name="Morris P."/>
            <person name="Phuntmart V."/>
            <person name="Puiu D."/>
            <person name="Shetty J."/>
            <person name="Stajich J.E."/>
            <person name="Tripathy S."/>
            <person name="Wawra S."/>
            <person name="van West P."/>
            <person name="Whitty B.R."/>
            <person name="Coutinho P.M."/>
            <person name="Henrissat B."/>
            <person name="Martin F."/>
            <person name="Thomas P.D."/>
            <person name="Tyler B.M."/>
            <person name="De Vries R.P."/>
            <person name="Kamoun S."/>
            <person name="Yandell M."/>
            <person name="Tisserat N."/>
            <person name="Buell C.R."/>
        </authorList>
    </citation>
    <scope>NUCLEOTIDE SEQUENCE</scope>
    <source>
        <strain evidence="2">DAOM:BR144</strain>
    </source>
</reference>
<proteinExistence type="predicted"/>
<evidence type="ECO:0000313" key="2">
    <source>
        <dbReference type="Proteomes" id="UP000019132"/>
    </source>
</evidence>
<accession>K3W7I9</accession>
<dbReference type="VEuPathDB" id="FungiDB:PYU1_G000930"/>
<dbReference type="InParanoid" id="K3W7I9"/>
<dbReference type="EMBL" id="GL376620">
    <property type="status" value="NOT_ANNOTATED_CDS"/>
    <property type="molecule type" value="Genomic_DNA"/>
</dbReference>
<sequence>MLSSSDDMAKPFRLLLHKGSADGVVILQNPQLIFEMVSGRCPVSAKFQDYFDRSDHLFVLEDDTLVAGYESAFASQALGGARVL</sequence>
<dbReference type="EnsemblProtists" id="PYU1_T000930">
    <property type="protein sequence ID" value="PYU1_T000930"/>
    <property type="gene ID" value="PYU1_G000930"/>
</dbReference>
<name>K3W7I9_GLOUD</name>
<reference evidence="2" key="2">
    <citation type="submission" date="2010-04" db="EMBL/GenBank/DDBJ databases">
        <authorList>
            <person name="Buell R."/>
            <person name="Hamilton J."/>
            <person name="Hostetler J."/>
        </authorList>
    </citation>
    <scope>NUCLEOTIDE SEQUENCE [LARGE SCALE GENOMIC DNA]</scope>
    <source>
        <strain evidence="2">DAOM:BR144</strain>
    </source>
</reference>
<dbReference type="HOGENOM" id="CLU_2532471_0_0_1"/>